<evidence type="ECO:0000256" key="1">
    <source>
        <dbReference type="SAM" id="SignalP"/>
    </source>
</evidence>
<organism evidence="2 3">
    <name type="scientific">Eubacterium limosum</name>
    <dbReference type="NCBI Taxonomy" id="1736"/>
    <lineage>
        <taxon>Bacteria</taxon>
        <taxon>Bacillati</taxon>
        <taxon>Bacillota</taxon>
        <taxon>Clostridia</taxon>
        <taxon>Eubacteriales</taxon>
        <taxon>Eubacteriaceae</taxon>
        <taxon>Eubacterium</taxon>
    </lineage>
</organism>
<dbReference type="Pfam" id="PF18889">
    <property type="entry name" value="Beta_helix_3"/>
    <property type="match status" value="6"/>
</dbReference>
<feature type="chain" id="PRO_5042271690" evidence="1">
    <location>
        <begin position="33"/>
        <end position="930"/>
    </location>
</feature>
<accession>A0AAC9W3R5</accession>
<dbReference type="AlphaFoldDB" id="A0AAC9W3R5"/>
<reference evidence="3" key="1">
    <citation type="journal article" date="2017" name="Sci. Rep.">
        <title>Determination of the Genome and Primary Transcriptome of Syngas Fermenting Eubacterium limosum ATCC 8486.</title>
        <authorList>
            <person name="Song Y."/>
            <person name="Shin J."/>
            <person name="Jeong Y."/>
            <person name="Jin S."/>
            <person name="Lee J.K."/>
            <person name="Kim D.R."/>
            <person name="Kim S.C."/>
            <person name="Cho S."/>
            <person name="Cho B.K."/>
        </authorList>
    </citation>
    <scope>NUCLEOTIDE SEQUENCE [LARGE SCALE GENOMIC DNA]</scope>
    <source>
        <strain evidence="3">ATCC 8486</strain>
    </source>
</reference>
<evidence type="ECO:0000313" key="3">
    <source>
        <dbReference type="Proteomes" id="UP000192391"/>
    </source>
</evidence>
<sequence>MKAKLKDKRLLLTAVFFCALAAVFLWPAGVKAATAGEFTVTGGTLGTDYTYSGSVLTVKTSTPLTISNTDPATATGNRIVAAGNATITLDSVNIEADTPLAIQNDVAVSLMLAGDNILASRSGAGLNVPGSAAVTIDSTDNAGSLTATGGGYAAGIGGNYQQGSGTITINGGTVTATGASYGAGIGGGSNKDDGPLVGSGPVNINGGNVTANSGGAGGAGIGGGFRGYGGRITITGGTVIANGKGGGAGIGGGKYKNSGRPEEGAGGTVIITGGSVHATADSQWAQNIGHGSGSSNSGSLTNGSDNVYLKTFTLKDSSGSPVTDAAIDAFTISHGIKDVRTDIEGKLYFYLPDSITDNTPVTVTAGGTDYVGKVSGSATLNPFAGDIDLSQGGNLYIWNDGYMRGNSADTSAKKSYAGNYTLSGGTAESPTANIVNVMGDYNGNPVSGTKKTITLNGVNIDVSSQSYACAFSIQAGTGAGTGANVNLMLSGSNTLKSGDWSAGLNATQNTDVSIDSADDAGSLTVYGGRPGTGIYADTLTVKNGNVSANAVLTSAGIQIGSTFKLEGGTVKATGERDSGIKGGTVNVSGGTLTAEGGTEKAGINSSNVNISGGSVTANGGSYGAGIGGNIREAGKNVTISGGTVVAKGGDYAADIGGGREGNGGNVIITGGSIKASSIGAGWRGSGGTQTDGSGNIVYLNTLTVGESAVSDGTAITSTDSADPNTLTNGYGVKDVVTMDVGKLYFYLPATTEASNPPIELKAGTDSTVYSRNYIRTWGSTATLLPPPTYTITIPEKVDFDSPTYQPAGSGQYNDKTFEVIPTTLTNLTDGRGLSVMVKDGGTSPSTGTDYQLTGSDSSDTLNYQVYQGASATGSALDAAGATLVNKWEKAAGGSLPSAQSGTLRLDQTQIKYSGSYTGTLTFTVNVVDSK</sequence>
<feature type="signal peptide" evidence="1">
    <location>
        <begin position="1"/>
        <end position="32"/>
    </location>
</feature>
<dbReference type="InterPro" id="IPR006626">
    <property type="entry name" value="PbH1"/>
</dbReference>
<dbReference type="EMBL" id="CP019962">
    <property type="protein sequence ID" value="ARD66536.1"/>
    <property type="molecule type" value="Genomic_DNA"/>
</dbReference>
<protein>
    <submittedName>
        <fullName evidence="2">Uncharacterized protein</fullName>
    </submittedName>
</protein>
<name>A0AAC9W3R5_EUBLI</name>
<gene>
    <name evidence="2" type="ORF">B2M23_13775</name>
</gene>
<dbReference type="SMART" id="SM00710">
    <property type="entry name" value="PbH1"/>
    <property type="match status" value="8"/>
</dbReference>
<proteinExistence type="predicted"/>
<evidence type="ECO:0000313" key="2">
    <source>
        <dbReference type="EMBL" id="ARD66536.1"/>
    </source>
</evidence>
<keyword evidence="1" id="KW-0732">Signal</keyword>
<dbReference type="KEGG" id="elim:B2M23_13775"/>
<dbReference type="RefSeq" id="WP_038350702.1">
    <property type="nucleotide sequence ID" value="NZ_CP019962.1"/>
</dbReference>
<dbReference type="Proteomes" id="UP000192391">
    <property type="component" value="Chromosome"/>
</dbReference>